<dbReference type="AlphaFoldDB" id="A0A0P0WUS1"/>
<dbReference type="InParanoid" id="A0A0P0WUS1"/>
<accession>A0A0P0WUS1</accession>
<reference evidence="3" key="1">
    <citation type="journal article" date="2005" name="Nature">
        <title>The map-based sequence of the rice genome.</title>
        <authorList>
            <consortium name="International rice genome sequencing project (IRGSP)"/>
            <person name="Matsumoto T."/>
            <person name="Wu J."/>
            <person name="Kanamori H."/>
            <person name="Katayose Y."/>
            <person name="Fujisawa M."/>
            <person name="Namiki N."/>
            <person name="Mizuno H."/>
            <person name="Yamamoto K."/>
            <person name="Antonio B.A."/>
            <person name="Baba T."/>
            <person name="Sakata K."/>
            <person name="Nagamura Y."/>
            <person name="Aoki H."/>
            <person name="Arikawa K."/>
            <person name="Arita K."/>
            <person name="Bito T."/>
            <person name="Chiden Y."/>
            <person name="Fujitsuka N."/>
            <person name="Fukunaka R."/>
            <person name="Hamada M."/>
            <person name="Harada C."/>
            <person name="Hayashi A."/>
            <person name="Hijishita S."/>
            <person name="Honda M."/>
            <person name="Hosokawa S."/>
            <person name="Ichikawa Y."/>
            <person name="Idonuma A."/>
            <person name="Iijima M."/>
            <person name="Ikeda M."/>
            <person name="Ikeno M."/>
            <person name="Ito K."/>
            <person name="Ito S."/>
            <person name="Ito T."/>
            <person name="Ito Y."/>
            <person name="Ito Y."/>
            <person name="Iwabuchi A."/>
            <person name="Kamiya K."/>
            <person name="Karasawa W."/>
            <person name="Kurita K."/>
            <person name="Katagiri S."/>
            <person name="Kikuta A."/>
            <person name="Kobayashi H."/>
            <person name="Kobayashi N."/>
            <person name="Machita K."/>
            <person name="Maehara T."/>
            <person name="Masukawa M."/>
            <person name="Mizubayashi T."/>
            <person name="Mukai Y."/>
            <person name="Nagasaki H."/>
            <person name="Nagata Y."/>
            <person name="Naito S."/>
            <person name="Nakashima M."/>
            <person name="Nakama Y."/>
            <person name="Nakamichi Y."/>
            <person name="Nakamura M."/>
            <person name="Meguro A."/>
            <person name="Negishi M."/>
            <person name="Ohta I."/>
            <person name="Ohta T."/>
            <person name="Okamoto M."/>
            <person name="Ono N."/>
            <person name="Saji S."/>
            <person name="Sakaguchi M."/>
            <person name="Sakai K."/>
            <person name="Shibata M."/>
            <person name="Shimokawa T."/>
            <person name="Song J."/>
            <person name="Takazaki Y."/>
            <person name="Terasawa K."/>
            <person name="Tsugane M."/>
            <person name="Tsuji K."/>
            <person name="Ueda S."/>
            <person name="Waki K."/>
            <person name="Yamagata H."/>
            <person name="Yamamoto M."/>
            <person name="Yamamoto S."/>
            <person name="Yamane H."/>
            <person name="Yoshiki S."/>
            <person name="Yoshihara R."/>
            <person name="Yukawa K."/>
            <person name="Zhong H."/>
            <person name="Yano M."/>
            <person name="Yuan Q."/>
            <person name="Ouyang S."/>
            <person name="Liu J."/>
            <person name="Jones K.M."/>
            <person name="Gansberger K."/>
            <person name="Moffat K."/>
            <person name="Hill J."/>
            <person name="Bera J."/>
            <person name="Fadrosh D."/>
            <person name="Jin S."/>
            <person name="Johri S."/>
            <person name="Kim M."/>
            <person name="Overton L."/>
            <person name="Reardon M."/>
            <person name="Tsitrin T."/>
            <person name="Vuong H."/>
            <person name="Weaver B."/>
            <person name="Ciecko A."/>
            <person name="Tallon L."/>
            <person name="Jackson J."/>
            <person name="Pai G."/>
            <person name="Aken S.V."/>
            <person name="Utterback T."/>
            <person name="Reidmuller S."/>
            <person name="Feldblyum T."/>
            <person name="Hsiao J."/>
            <person name="Zismann V."/>
            <person name="Iobst S."/>
            <person name="de Vazeille A.R."/>
            <person name="Buell C.R."/>
            <person name="Ying K."/>
            <person name="Li Y."/>
            <person name="Lu T."/>
            <person name="Huang Y."/>
            <person name="Zhao Q."/>
            <person name="Feng Q."/>
            <person name="Zhang L."/>
            <person name="Zhu J."/>
            <person name="Weng Q."/>
            <person name="Mu J."/>
            <person name="Lu Y."/>
            <person name="Fan D."/>
            <person name="Liu Y."/>
            <person name="Guan J."/>
            <person name="Zhang Y."/>
            <person name="Yu S."/>
            <person name="Liu X."/>
            <person name="Zhang Y."/>
            <person name="Hong G."/>
            <person name="Han B."/>
            <person name="Choisne N."/>
            <person name="Demange N."/>
            <person name="Orjeda G."/>
            <person name="Samain S."/>
            <person name="Cattolico L."/>
            <person name="Pelletier E."/>
            <person name="Couloux A."/>
            <person name="Segurens B."/>
            <person name="Wincker P."/>
            <person name="D'Hont A."/>
            <person name="Scarpelli C."/>
            <person name="Weissenbach J."/>
            <person name="Salanoubat M."/>
            <person name="Quetier F."/>
            <person name="Yu Y."/>
            <person name="Kim H.R."/>
            <person name="Rambo T."/>
            <person name="Currie J."/>
            <person name="Collura K."/>
            <person name="Luo M."/>
            <person name="Yang T."/>
            <person name="Ammiraju J.S.S."/>
            <person name="Engler F."/>
            <person name="Soderlund C."/>
            <person name="Wing R.A."/>
            <person name="Palmer L.E."/>
            <person name="de la Bastide M."/>
            <person name="Spiegel L."/>
            <person name="Nascimento L."/>
            <person name="Zutavern T."/>
            <person name="O'Shaughnessy A."/>
            <person name="Dike S."/>
            <person name="Dedhia N."/>
            <person name="Preston R."/>
            <person name="Balija V."/>
            <person name="McCombie W.R."/>
            <person name="Chow T."/>
            <person name="Chen H."/>
            <person name="Chung M."/>
            <person name="Chen C."/>
            <person name="Shaw J."/>
            <person name="Wu H."/>
            <person name="Hsiao K."/>
            <person name="Chao Y."/>
            <person name="Chu M."/>
            <person name="Cheng C."/>
            <person name="Hour A."/>
            <person name="Lee P."/>
            <person name="Lin S."/>
            <person name="Lin Y."/>
            <person name="Liou J."/>
            <person name="Liu S."/>
            <person name="Hsing Y."/>
            <person name="Raghuvanshi S."/>
            <person name="Mohanty A."/>
            <person name="Bharti A.K."/>
            <person name="Gaur A."/>
            <person name="Gupta V."/>
            <person name="Kumar D."/>
            <person name="Ravi V."/>
            <person name="Vij S."/>
            <person name="Kapur A."/>
            <person name="Khurana P."/>
            <person name="Khurana P."/>
            <person name="Khurana J.P."/>
            <person name="Tyagi A.K."/>
            <person name="Gaikwad K."/>
            <person name="Singh A."/>
            <person name="Dalal V."/>
            <person name="Srivastava S."/>
            <person name="Dixit A."/>
            <person name="Pal A.K."/>
            <person name="Ghazi I.A."/>
            <person name="Yadav M."/>
            <person name="Pandit A."/>
            <person name="Bhargava A."/>
            <person name="Sureshbabu K."/>
            <person name="Batra K."/>
            <person name="Sharma T.R."/>
            <person name="Mohapatra T."/>
            <person name="Singh N.K."/>
            <person name="Messing J."/>
            <person name="Nelson A.B."/>
            <person name="Fuks G."/>
            <person name="Kavchok S."/>
            <person name="Keizer G."/>
            <person name="Linton E."/>
            <person name="Llaca V."/>
            <person name="Song R."/>
            <person name="Tanyolac B."/>
            <person name="Young S."/>
            <person name="Ho-Il K."/>
            <person name="Hahn J.H."/>
            <person name="Sangsakoo G."/>
            <person name="Vanavichit A."/>
            <person name="de Mattos Luiz.A.T."/>
            <person name="Zimmer P.D."/>
            <person name="Malone G."/>
            <person name="Dellagostin O."/>
            <person name="de Oliveira A.C."/>
            <person name="Bevan M."/>
            <person name="Bancroft I."/>
            <person name="Minx P."/>
            <person name="Cordum H."/>
            <person name="Wilson R."/>
            <person name="Cheng Z."/>
            <person name="Jin W."/>
            <person name="Jiang J."/>
            <person name="Leong S.A."/>
            <person name="Iwama H."/>
            <person name="Gojobori T."/>
            <person name="Itoh T."/>
            <person name="Niimura Y."/>
            <person name="Fujii Y."/>
            <person name="Habara T."/>
            <person name="Sakai H."/>
            <person name="Sato Y."/>
            <person name="Wilson G."/>
            <person name="Kumar K."/>
            <person name="McCouch S."/>
            <person name="Juretic N."/>
            <person name="Hoen D."/>
            <person name="Wright S."/>
            <person name="Bruskiewich R."/>
            <person name="Bureau T."/>
            <person name="Miyao A."/>
            <person name="Hirochika H."/>
            <person name="Nishikawa T."/>
            <person name="Kadowaki K."/>
            <person name="Sugiura M."/>
            <person name="Burr B."/>
            <person name="Sasaki T."/>
        </authorList>
    </citation>
    <scope>NUCLEOTIDE SEQUENCE [LARGE SCALE GENOMIC DNA]</scope>
    <source>
        <strain evidence="3">cv. Nipponbare</strain>
    </source>
</reference>
<proteinExistence type="predicted"/>
<dbReference type="STRING" id="39947.A0A0P0WUS1"/>
<dbReference type="FunCoup" id="A0A0P0WUS1">
    <property type="interactions" value="271"/>
</dbReference>
<dbReference type="PaxDb" id="39947-A0A0P0WUS1"/>
<name>A0A0P0WUS1_ORYSJ</name>
<protein>
    <submittedName>
        <fullName evidence="2">Os06g0255900 protein</fullName>
    </submittedName>
</protein>
<reference evidence="2 3" key="2">
    <citation type="journal article" date="2013" name="Plant Cell Physiol.">
        <title>Rice Annotation Project Database (RAP-DB): an integrative and interactive database for rice genomics.</title>
        <authorList>
            <person name="Sakai H."/>
            <person name="Lee S.S."/>
            <person name="Tanaka T."/>
            <person name="Numa H."/>
            <person name="Kim J."/>
            <person name="Kawahara Y."/>
            <person name="Wakimoto H."/>
            <person name="Yang C.C."/>
            <person name="Iwamoto M."/>
            <person name="Abe T."/>
            <person name="Yamada Y."/>
            <person name="Muto A."/>
            <person name="Inokuchi H."/>
            <person name="Ikemura T."/>
            <person name="Matsumoto T."/>
            <person name="Sasaki T."/>
            <person name="Itoh T."/>
        </authorList>
    </citation>
    <scope>NUCLEOTIDE SEQUENCE [LARGE SCALE GENOMIC DNA]</scope>
    <source>
        <strain evidence="3">cv. Nipponbare</strain>
    </source>
</reference>
<evidence type="ECO:0000313" key="2">
    <source>
        <dbReference type="EMBL" id="BAS97093.1"/>
    </source>
</evidence>
<feature type="region of interest" description="Disordered" evidence="1">
    <location>
        <begin position="1"/>
        <end position="21"/>
    </location>
</feature>
<sequence>MAVQSAAIGNPGISDDSAAEPGRRMLGAAEEAVNRWVSREAAADGGYGVSDFPALAAAVKDLISLGSHGGAYSQRAKLALEVTCMFRKSVPSFTQGNLHTIVCTLYMFSLGKVLDLFDLAVEEWSVSY</sequence>
<dbReference type="Gramene" id="Os06t0255900-01">
    <property type="protein sequence ID" value="Os06t0255900-01"/>
    <property type="gene ID" value="Os06g0255900"/>
</dbReference>
<keyword evidence="3" id="KW-1185">Reference proteome</keyword>
<reference evidence="2 3" key="3">
    <citation type="journal article" date="2013" name="Rice">
        <title>Improvement of the Oryza sativa Nipponbare reference genome using next generation sequence and optical map data.</title>
        <authorList>
            <person name="Kawahara Y."/>
            <person name="de la Bastide M."/>
            <person name="Hamilton J.P."/>
            <person name="Kanamori H."/>
            <person name="McCombie W.R."/>
            <person name="Ouyang S."/>
            <person name="Schwartz D.C."/>
            <person name="Tanaka T."/>
            <person name="Wu J."/>
            <person name="Zhou S."/>
            <person name="Childs K.L."/>
            <person name="Davidson R.M."/>
            <person name="Lin H."/>
            <person name="Quesada-Ocampo L."/>
            <person name="Vaillancourt B."/>
            <person name="Sakai H."/>
            <person name="Lee S.S."/>
            <person name="Kim J."/>
            <person name="Numa H."/>
            <person name="Itoh T."/>
            <person name="Buell C.R."/>
            <person name="Matsumoto T."/>
        </authorList>
    </citation>
    <scope>NUCLEOTIDE SEQUENCE [LARGE SCALE GENOMIC DNA]</scope>
    <source>
        <strain evidence="3">cv. Nipponbare</strain>
    </source>
</reference>
<dbReference type="Proteomes" id="UP000059680">
    <property type="component" value="Chromosome 6"/>
</dbReference>
<organism evidence="2 3">
    <name type="scientific">Oryza sativa subsp. japonica</name>
    <name type="common">Rice</name>
    <dbReference type="NCBI Taxonomy" id="39947"/>
    <lineage>
        <taxon>Eukaryota</taxon>
        <taxon>Viridiplantae</taxon>
        <taxon>Streptophyta</taxon>
        <taxon>Embryophyta</taxon>
        <taxon>Tracheophyta</taxon>
        <taxon>Spermatophyta</taxon>
        <taxon>Magnoliopsida</taxon>
        <taxon>Liliopsida</taxon>
        <taxon>Poales</taxon>
        <taxon>Poaceae</taxon>
        <taxon>BOP clade</taxon>
        <taxon>Oryzoideae</taxon>
        <taxon>Oryzeae</taxon>
        <taxon>Oryzinae</taxon>
        <taxon>Oryza</taxon>
        <taxon>Oryza sativa</taxon>
    </lineage>
</organism>
<gene>
    <name evidence="2" type="ordered locus">Os06g0255900</name>
    <name evidence="2" type="ORF">OSNPB_060255900</name>
</gene>
<evidence type="ECO:0000313" key="3">
    <source>
        <dbReference type="Proteomes" id="UP000059680"/>
    </source>
</evidence>
<dbReference type="EMBL" id="AP014962">
    <property type="protein sequence ID" value="BAS97093.1"/>
    <property type="molecule type" value="Genomic_DNA"/>
</dbReference>
<evidence type="ECO:0000256" key="1">
    <source>
        <dbReference type="SAM" id="MobiDB-lite"/>
    </source>
</evidence>